<feature type="signal peptide" evidence="2">
    <location>
        <begin position="1"/>
        <end position="17"/>
    </location>
</feature>
<accession>A0A9W7Y9W4</accession>
<dbReference type="EMBL" id="JANBOI010000134">
    <property type="protein sequence ID" value="KAJ1733524.1"/>
    <property type="molecule type" value="Genomic_DNA"/>
</dbReference>
<evidence type="ECO:0000313" key="4">
    <source>
        <dbReference type="Proteomes" id="UP001143981"/>
    </source>
</evidence>
<evidence type="ECO:0000256" key="2">
    <source>
        <dbReference type="SAM" id="SignalP"/>
    </source>
</evidence>
<protein>
    <submittedName>
        <fullName evidence="3">Uncharacterized protein</fullName>
    </submittedName>
</protein>
<gene>
    <name evidence="3" type="ORF">LPJ61_001518</name>
</gene>
<organism evidence="3 4">
    <name type="scientific">Coemansia biformis</name>
    <dbReference type="NCBI Taxonomy" id="1286918"/>
    <lineage>
        <taxon>Eukaryota</taxon>
        <taxon>Fungi</taxon>
        <taxon>Fungi incertae sedis</taxon>
        <taxon>Zoopagomycota</taxon>
        <taxon>Kickxellomycotina</taxon>
        <taxon>Kickxellomycetes</taxon>
        <taxon>Kickxellales</taxon>
        <taxon>Kickxellaceae</taxon>
        <taxon>Coemansia</taxon>
    </lineage>
</organism>
<dbReference type="Proteomes" id="UP001143981">
    <property type="component" value="Unassembled WGS sequence"/>
</dbReference>
<dbReference type="AlphaFoldDB" id="A0A9W7Y9W4"/>
<feature type="region of interest" description="Disordered" evidence="1">
    <location>
        <begin position="285"/>
        <end position="318"/>
    </location>
</feature>
<proteinExistence type="predicted"/>
<feature type="compositionally biased region" description="Low complexity" evidence="1">
    <location>
        <begin position="295"/>
        <end position="308"/>
    </location>
</feature>
<feature type="region of interest" description="Disordered" evidence="1">
    <location>
        <begin position="192"/>
        <end position="236"/>
    </location>
</feature>
<name>A0A9W7Y9W4_9FUNG</name>
<reference evidence="3" key="1">
    <citation type="submission" date="2022-07" db="EMBL/GenBank/DDBJ databases">
        <title>Phylogenomic reconstructions and comparative analyses of Kickxellomycotina fungi.</title>
        <authorList>
            <person name="Reynolds N.K."/>
            <person name="Stajich J.E."/>
            <person name="Barry K."/>
            <person name="Grigoriev I.V."/>
            <person name="Crous P."/>
            <person name="Smith M.E."/>
        </authorList>
    </citation>
    <scope>NUCLEOTIDE SEQUENCE</scope>
    <source>
        <strain evidence="3">BCRC 34381</strain>
    </source>
</reference>
<keyword evidence="2" id="KW-0732">Signal</keyword>
<feature type="chain" id="PRO_5040805664" evidence="2">
    <location>
        <begin position="18"/>
        <end position="355"/>
    </location>
</feature>
<keyword evidence="4" id="KW-1185">Reference proteome</keyword>
<sequence>MVVVAFILGLVAAPVFHVDGGALEALLVQVVDLVWAPTPTPTYPASFAGYNISAVSPTSDSRAAAIIACACITAVVTAVVGMVAMSSTSTSASASDASDIGTSVGTSTSTSASDASAVGISDFPSTSPSPSASTSSSASDASDIGISVSAGSSIDSGIGRSIDNDAIVDITLAYFDSCFDGCDDIISGVGKSNSGDASDARSTSTSTCASDASDIASSTSTNSDDDTASSTSINGVSRSTNADKIIDSIDNVIGRSIGSDDFVDFVIGCIDCCFDGFHDIVNGVGERSTGGTGGIRSTNGTSSTSTSSDKPKPRAHKVGRRAIPIARRMPATKYPADARDGAWAPGMTIMLANSA</sequence>
<feature type="region of interest" description="Disordered" evidence="1">
    <location>
        <begin position="92"/>
        <end position="141"/>
    </location>
</feature>
<evidence type="ECO:0000313" key="3">
    <source>
        <dbReference type="EMBL" id="KAJ1733524.1"/>
    </source>
</evidence>
<evidence type="ECO:0000256" key="1">
    <source>
        <dbReference type="SAM" id="MobiDB-lite"/>
    </source>
</evidence>
<comment type="caution">
    <text evidence="3">The sequence shown here is derived from an EMBL/GenBank/DDBJ whole genome shotgun (WGS) entry which is preliminary data.</text>
</comment>
<feature type="compositionally biased region" description="Low complexity" evidence="1">
    <location>
        <begin position="194"/>
        <end position="232"/>
    </location>
</feature>